<dbReference type="AlphaFoldDB" id="A0A6A5S7A5"/>
<evidence type="ECO:0000313" key="2">
    <source>
        <dbReference type="Proteomes" id="UP000800038"/>
    </source>
</evidence>
<dbReference type="EMBL" id="ML976186">
    <property type="protein sequence ID" value="KAF1936485.1"/>
    <property type="molecule type" value="Genomic_DNA"/>
</dbReference>
<feature type="non-terminal residue" evidence="1">
    <location>
        <position position="143"/>
    </location>
</feature>
<evidence type="ECO:0008006" key="3">
    <source>
        <dbReference type="Google" id="ProtNLM"/>
    </source>
</evidence>
<sequence>LSNLFGGKHFHVSTVLCSRGYGVKVNSLVDTGAQGFLFLNSSIARSISESLQVPIQRLPFKILVKGFQDQIQTPVNSCIRLHMRIDGRTIRNCPFVIMDLGSQDCIIGVKWLRQFRLMLDTSQNRLIWPKEYTATYNAAPPIL</sequence>
<reference evidence="1" key="1">
    <citation type="journal article" date="2020" name="Stud. Mycol.">
        <title>101 Dothideomycetes genomes: a test case for predicting lifestyles and emergence of pathogens.</title>
        <authorList>
            <person name="Haridas S."/>
            <person name="Albert R."/>
            <person name="Binder M."/>
            <person name="Bloem J."/>
            <person name="Labutti K."/>
            <person name="Salamov A."/>
            <person name="Andreopoulos B."/>
            <person name="Baker S."/>
            <person name="Barry K."/>
            <person name="Bills G."/>
            <person name="Bluhm B."/>
            <person name="Cannon C."/>
            <person name="Castanera R."/>
            <person name="Culley D."/>
            <person name="Daum C."/>
            <person name="Ezra D."/>
            <person name="Gonzalez J."/>
            <person name="Henrissat B."/>
            <person name="Kuo A."/>
            <person name="Liang C."/>
            <person name="Lipzen A."/>
            <person name="Lutzoni F."/>
            <person name="Magnuson J."/>
            <person name="Mondo S."/>
            <person name="Nolan M."/>
            <person name="Ohm R."/>
            <person name="Pangilinan J."/>
            <person name="Park H.-J."/>
            <person name="Ramirez L."/>
            <person name="Alfaro M."/>
            <person name="Sun H."/>
            <person name="Tritt A."/>
            <person name="Yoshinaga Y."/>
            <person name="Zwiers L.-H."/>
            <person name="Turgeon B."/>
            <person name="Goodwin S."/>
            <person name="Spatafora J."/>
            <person name="Crous P."/>
            <person name="Grigoriev I."/>
        </authorList>
    </citation>
    <scope>NUCLEOTIDE SEQUENCE</scope>
    <source>
        <strain evidence="1">CBS 161.51</strain>
    </source>
</reference>
<dbReference type="OrthoDB" id="3689811at2759"/>
<protein>
    <recommendedName>
        <fullName evidence="3">Aspartic peptidase DDI1-type domain-containing protein</fullName>
    </recommendedName>
</protein>
<keyword evidence="2" id="KW-1185">Reference proteome</keyword>
<gene>
    <name evidence="1" type="ORF">EJ02DRAFT_298950</name>
</gene>
<dbReference type="CDD" id="cd00303">
    <property type="entry name" value="retropepsin_like"/>
    <property type="match status" value="1"/>
</dbReference>
<organism evidence="1 2">
    <name type="scientific">Clathrospora elynae</name>
    <dbReference type="NCBI Taxonomy" id="706981"/>
    <lineage>
        <taxon>Eukaryota</taxon>
        <taxon>Fungi</taxon>
        <taxon>Dikarya</taxon>
        <taxon>Ascomycota</taxon>
        <taxon>Pezizomycotina</taxon>
        <taxon>Dothideomycetes</taxon>
        <taxon>Pleosporomycetidae</taxon>
        <taxon>Pleosporales</taxon>
        <taxon>Diademaceae</taxon>
        <taxon>Clathrospora</taxon>
    </lineage>
</organism>
<dbReference type="Proteomes" id="UP000800038">
    <property type="component" value="Unassembled WGS sequence"/>
</dbReference>
<name>A0A6A5S7A5_9PLEO</name>
<evidence type="ECO:0000313" key="1">
    <source>
        <dbReference type="EMBL" id="KAF1936485.1"/>
    </source>
</evidence>
<proteinExistence type="predicted"/>
<accession>A0A6A5S7A5</accession>
<feature type="non-terminal residue" evidence="1">
    <location>
        <position position="1"/>
    </location>
</feature>
<dbReference type="Gene3D" id="2.40.70.10">
    <property type="entry name" value="Acid Proteases"/>
    <property type="match status" value="1"/>
</dbReference>
<dbReference type="InterPro" id="IPR021109">
    <property type="entry name" value="Peptidase_aspartic_dom_sf"/>
</dbReference>
<dbReference type="SUPFAM" id="SSF50630">
    <property type="entry name" value="Acid proteases"/>
    <property type="match status" value="1"/>
</dbReference>
<dbReference type="Pfam" id="PF13650">
    <property type="entry name" value="Asp_protease_2"/>
    <property type="match status" value="1"/>
</dbReference>